<keyword evidence="2" id="KW-1185">Reference proteome</keyword>
<dbReference type="Proteomes" id="UP000784294">
    <property type="component" value="Unassembled WGS sequence"/>
</dbReference>
<proteinExistence type="predicted"/>
<dbReference type="SUPFAM" id="SSF50249">
    <property type="entry name" value="Nucleic acid-binding proteins"/>
    <property type="match status" value="1"/>
</dbReference>
<reference evidence="1" key="1">
    <citation type="submission" date="2018-11" db="EMBL/GenBank/DDBJ databases">
        <authorList>
            <consortium name="Pathogen Informatics"/>
        </authorList>
    </citation>
    <scope>NUCLEOTIDE SEQUENCE</scope>
</reference>
<evidence type="ECO:0000313" key="1">
    <source>
        <dbReference type="EMBL" id="VEL28745.1"/>
    </source>
</evidence>
<name>A0A3S5AUI5_9PLAT</name>
<dbReference type="OrthoDB" id="1738325at2759"/>
<dbReference type="Gene3D" id="2.40.50.140">
    <property type="entry name" value="Nucleic acid-binding proteins"/>
    <property type="match status" value="1"/>
</dbReference>
<protein>
    <submittedName>
        <fullName evidence="1">Uncharacterized protein</fullName>
    </submittedName>
</protein>
<gene>
    <name evidence="1" type="ORF">PXEA_LOCUS22185</name>
</gene>
<dbReference type="AlphaFoldDB" id="A0A3S5AUI5"/>
<comment type="caution">
    <text evidence="1">The sequence shown here is derived from an EMBL/GenBank/DDBJ whole genome shotgun (WGS) entry which is preliminary data.</text>
</comment>
<sequence length="106" mass="12018">MLLSSVSKRKRAAGDLFSHSCDLSPDEYICKVRRLTKPLGNYLFWGINSANEELTISIPPKYRNTFYFVPGHYVVVKSLEGSKVKGEITTLLLEKQITQMCSDGTW</sequence>
<accession>A0A3S5AUI5</accession>
<dbReference type="InterPro" id="IPR012340">
    <property type="entry name" value="NA-bd_OB-fold"/>
</dbReference>
<evidence type="ECO:0000313" key="2">
    <source>
        <dbReference type="Proteomes" id="UP000784294"/>
    </source>
</evidence>
<dbReference type="EMBL" id="CAAALY010097510">
    <property type="protein sequence ID" value="VEL28745.1"/>
    <property type="molecule type" value="Genomic_DNA"/>
</dbReference>
<organism evidence="1 2">
    <name type="scientific">Protopolystoma xenopodis</name>
    <dbReference type="NCBI Taxonomy" id="117903"/>
    <lineage>
        <taxon>Eukaryota</taxon>
        <taxon>Metazoa</taxon>
        <taxon>Spiralia</taxon>
        <taxon>Lophotrochozoa</taxon>
        <taxon>Platyhelminthes</taxon>
        <taxon>Monogenea</taxon>
        <taxon>Polyopisthocotylea</taxon>
        <taxon>Polystomatidea</taxon>
        <taxon>Polystomatidae</taxon>
        <taxon>Protopolystoma</taxon>
    </lineage>
</organism>